<dbReference type="Pfam" id="PF02410">
    <property type="entry name" value="RsfS"/>
    <property type="match status" value="1"/>
</dbReference>
<comment type="caution">
    <text evidence="2">The sequence shown here is derived from an EMBL/GenBank/DDBJ whole genome shotgun (WGS) entry which is preliminary data.</text>
</comment>
<evidence type="ECO:0000313" key="3">
    <source>
        <dbReference type="Proteomes" id="UP001157125"/>
    </source>
</evidence>
<sequence>MLASASNERLVGAIAEAVEESLHALGAKVIAREGHREGRWIVLNFADIYVHVMHEEERVYYDLERLYKDCPVVSLDA</sequence>
<dbReference type="SUPFAM" id="SSF81301">
    <property type="entry name" value="Nucleotidyltransferase"/>
    <property type="match status" value="1"/>
</dbReference>
<dbReference type="Gene3D" id="3.30.460.10">
    <property type="entry name" value="Beta Polymerase, domain 2"/>
    <property type="match status" value="1"/>
</dbReference>
<organism evidence="2 3">
    <name type="scientific">Demequina litorisediminis</name>
    <dbReference type="NCBI Taxonomy" id="1849022"/>
    <lineage>
        <taxon>Bacteria</taxon>
        <taxon>Bacillati</taxon>
        <taxon>Actinomycetota</taxon>
        <taxon>Actinomycetes</taxon>
        <taxon>Micrococcales</taxon>
        <taxon>Demequinaceae</taxon>
        <taxon>Demequina</taxon>
    </lineage>
</organism>
<evidence type="ECO:0000256" key="1">
    <source>
        <dbReference type="ARBA" id="ARBA00010574"/>
    </source>
</evidence>
<accession>A0ABQ6I996</accession>
<proteinExistence type="inferred from homology"/>
<dbReference type="Proteomes" id="UP001157125">
    <property type="component" value="Unassembled WGS sequence"/>
</dbReference>
<dbReference type="NCBIfam" id="TIGR00090">
    <property type="entry name" value="rsfS_iojap_ybeB"/>
    <property type="match status" value="1"/>
</dbReference>
<reference evidence="3" key="1">
    <citation type="journal article" date="2019" name="Int. J. Syst. Evol. Microbiol.">
        <title>The Global Catalogue of Microorganisms (GCM) 10K type strain sequencing project: providing services to taxonomists for standard genome sequencing and annotation.</title>
        <authorList>
            <consortium name="The Broad Institute Genomics Platform"/>
            <consortium name="The Broad Institute Genome Sequencing Center for Infectious Disease"/>
            <person name="Wu L."/>
            <person name="Ma J."/>
        </authorList>
    </citation>
    <scope>NUCLEOTIDE SEQUENCE [LARGE SCALE GENOMIC DNA]</scope>
    <source>
        <strain evidence="3">NBRC 112299</strain>
    </source>
</reference>
<dbReference type="InterPro" id="IPR043519">
    <property type="entry name" value="NT_sf"/>
</dbReference>
<keyword evidence="3" id="KW-1185">Reference proteome</keyword>
<dbReference type="EMBL" id="BSUN01000001">
    <property type="protein sequence ID" value="GMA34360.1"/>
    <property type="molecule type" value="Genomic_DNA"/>
</dbReference>
<evidence type="ECO:0000313" key="2">
    <source>
        <dbReference type="EMBL" id="GMA34360.1"/>
    </source>
</evidence>
<name>A0ABQ6I996_9MICO</name>
<protein>
    <recommendedName>
        <fullName evidence="4">Ribosomal silencing factor RsfS</fullName>
    </recommendedName>
</protein>
<gene>
    <name evidence="2" type="ORF">GCM10025876_05640</name>
</gene>
<dbReference type="PANTHER" id="PTHR21043:SF0">
    <property type="entry name" value="MITOCHONDRIAL ASSEMBLY OF RIBOSOMAL LARGE SUBUNIT PROTEIN 1"/>
    <property type="match status" value="1"/>
</dbReference>
<dbReference type="PANTHER" id="PTHR21043">
    <property type="entry name" value="IOJAP SUPERFAMILY ORTHOLOG"/>
    <property type="match status" value="1"/>
</dbReference>
<comment type="similarity">
    <text evidence="1">Belongs to the Iojap/RsfS family.</text>
</comment>
<evidence type="ECO:0008006" key="4">
    <source>
        <dbReference type="Google" id="ProtNLM"/>
    </source>
</evidence>
<dbReference type="InterPro" id="IPR004394">
    <property type="entry name" value="Iojap/RsfS/C7orf30"/>
</dbReference>